<dbReference type="Pfam" id="PF01425">
    <property type="entry name" value="Amidase"/>
    <property type="match status" value="1"/>
</dbReference>
<dbReference type="InterPro" id="IPR023631">
    <property type="entry name" value="Amidase_dom"/>
</dbReference>
<dbReference type="OrthoDB" id="182039at2"/>
<evidence type="ECO:0000256" key="1">
    <source>
        <dbReference type="SAM" id="MobiDB-lite"/>
    </source>
</evidence>
<proteinExistence type="predicted"/>
<reference evidence="3 4" key="1">
    <citation type="submission" date="2016-07" db="EMBL/GenBank/DDBJ databases">
        <title>Draft genome sequence of Prauserella muralis DSM 45305, isolated from a mould-covered wall in an indoor environment.</title>
        <authorList>
            <person name="Ruckert C."/>
            <person name="Albersmeier A."/>
            <person name="Jiang C.-L."/>
            <person name="Jiang Y."/>
            <person name="Kalinowski J."/>
            <person name="Schneider O."/>
            <person name="Winkler A."/>
            <person name="Zotchev S.B."/>
        </authorList>
    </citation>
    <scope>NUCLEOTIDE SEQUENCE [LARGE SCALE GENOMIC DNA]</scope>
    <source>
        <strain evidence="3 4">DSM 45305</strain>
    </source>
</reference>
<evidence type="ECO:0000313" key="3">
    <source>
        <dbReference type="EMBL" id="PXY18920.1"/>
    </source>
</evidence>
<dbReference type="InterPro" id="IPR000120">
    <property type="entry name" value="Amidase"/>
</dbReference>
<dbReference type="InterPro" id="IPR036928">
    <property type="entry name" value="AS_sf"/>
</dbReference>
<evidence type="ECO:0000259" key="2">
    <source>
        <dbReference type="Pfam" id="PF01425"/>
    </source>
</evidence>
<sequence length="453" mass="47882">MMRFHTATEDFRTGNDTPRDYLERCLSTIADREPAVRAWVVLNSDAAREQADRSTARWRDGTPLSPIDGLPIGIKDLLETADMPTQMGCEAYAGNFPKRDNAAVYALRSAGAVILGKTVTAELGGSHPGPTTNPLDPARTPGGSSSGSAAAVGAEMVPAAIGTQVGGSIIRPASYCGNWALKPSQGAINRGERQATSMSTHGVHAACSEDMWLVAIAIATRVGGDPGRAPLSGPATTPAPHQPFSVGVMETEGWPGLDAESRNAFEEFLRRLDAIGVPVRRRSDHPAIERFEQALLGVRDVTTTITAWENQWTLRDLVARKPDGVSQRSKAGLDVAEKLGVEGYADLLRRREQVRREHAALASDVDVMVSLASPGPAPLWPGDVPGEPLAPWPTGDAVFNTPSSLLGAPVVTVPLLTVSGLPVGVQVMGQPGTDARVTAIARWLADTIEPVVA</sequence>
<dbReference type="GO" id="GO:0003824">
    <property type="term" value="F:catalytic activity"/>
    <property type="evidence" value="ECO:0007669"/>
    <property type="project" value="InterPro"/>
</dbReference>
<dbReference type="Gene3D" id="3.90.1300.10">
    <property type="entry name" value="Amidase signature (AS) domain"/>
    <property type="match status" value="1"/>
</dbReference>
<protein>
    <submittedName>
        <fullName evidence="3">Amidase</fullName>
    </submittedName>
</protein>
<accession>A0A2V4AH98</accession>
<dbReference type="PANTHER" id="PTHR11895">
    <property type="entry name" value="TRANSAMIDASE"/>
    <property type="match status" value="1"/>
</dbReference>
<dbReference type="PANTHER" id="PTHR11895:SF151">
    <property type="entry name" value="GLUTAMYL-TRNA(GLN) AMIDOTRANSFERASE SUBUNIT A"/>
    <property type="match status" value="1"/>
</dbReference>
<feature type="domain" description="Amidase" evidence="2">
    <location>
        <begin position="21"/>
        <end position="437"/>
    </location>
</feature>
<gene>
    <name evidence="3" type="ORF">BAY60_29245</name>
</gene>
<dbReference type="AlphaFoldDB" id="A0A2V4AH98"/>
<organism evidence="3 4">
    <name type="scientific">Prauserella muralis</name>
    <dbReference type="NCBI Taxonomy" id="588067"/>
    <lineage>
        <taxon>Bacteria</taxon>
        <taxon>Bacillati</taxon>
        <taxon>Actinomycetota</taxon>
        <taxon>Actinomycetes</taxon>
        <taxon>Pseudonocardiales</taxon>
        <taxon>Pseudonocardiaceae</taxon>
        <taxon>Prauserella</taxon>
    </lineage>
</organism>
<evidence type="ECO:0000313" key="4">
    <source>
        <dbReference type="Proteomes" id="UP000249915"/>
    </source>
</evidence>
<keyword evidence="4" id="KW-1185">Reference proteome</keyword>
<name>A0A2V4AH98_9PSEU</name>
<dbReference type="EMBL" id="MASW01000007">
    <property type="protein sequence ID" value="PXY18920.1"/>
    <property type="molecule type" value="Genomic_DNA"/>
</dbReference>
<dbReference type="SUPFAM" id="SSF75304">
    <property type="entry name" value="Amidase signature (AS) enzymes"/>
    <property type="match status" value="1"/>
</dbReference>
<dbReference type="Proteomes" id="UP000249915">
    <property type="component" value="Unassembled WGS sequence"/>
</dbReference>
<comment type="caution">
    <text evidence="3">The sequence shown here is derived from an EMBL/GenBank/DDBJ whole genome shotgun (WGS) entry which is preliminary data.</text>
</comment>
<feature type="region of interest" description="Disordered" evidence="1">
    <location>
        <begin position="122"/>
        <end position="150"/>
    </location>
</feature>